<name>A0A8J3CMB4_9BURK</name>
<evidence type="ECO:0000259" key="1">
    <source>
        <dbReference type="PROSITE" id="PS51725"/>
    </source>
</evidence>
<accession>A0A8J3CMB4</accession>
<dbReference type="PANTHER" id="PTHR33336:SF3">
    <property type="entry name" value="ABM DOMAIN-CONTAINING PROTEIN"/>
    <property type="match status" value="1"/>
</dbReference>
<dbReference type="Proteomes" id="UP000614287">
    <property type="component" value="Unassembled WGS sequence"/>
</dbReference>
<reference evidence="2" key="2">
    <citation type="submission" date="2020-09" db="EMBL/GenBank/DDBJ databases">
        <authorList>
            <person name="Sun Q."/>
            <person name="Kim S."/>
        </authorList>
    </citation>
    <scope>NUCLEOTIDE SEQUENCE</scope>
    <source>
        <strain evidence="2">KCTC 32501</strain>
    </source>
</reference>
<evidence type="ECO:0000313" key="3">
    <source>
        <dbReference type="Proteomes" id="UP000614287"/>
    </source>
</evidence>
<feature type="domain" description="ABM" evidence="1">
    <location>
        <begin position="5"/>
        <end position="79"/>
    </location>
</feature>
<dbReference type="Pfam" id="PF03992">
    <property type="entry name" value="ABM"/>
    <property type="match status" value="1"/>
</dbReference>
<dbReference type="InterPro" id="IPR011008">
    <property type="entry name" value="Dimeric_a/b-barrel"/>
</dbReference>
<dbReference type="InterPro" id="IPR050744">
    <property type="entry name" value="AI-2_Isomerase_LsrG"/>
</dbReference>
<reference evidence="2" key="1">
    <citation type="journal article" date="2014" name="Int. J. Syst. Evol. Microbiol.">
        <title>Complete genome sequence of Corynebacterium casei LMG S-19264T (=DSM 44701T), isolated from a smear-ripened cheese.</title>
        <authorList>
            <consortium name="US DOE Joint Genome Institute (JGI-PGF)"/>
            <person name="Walter F."/>
            <person name="Albersmeier A."/>
            <person name="Kalinowski J."/>
            <person name="Ruckert C."/>
        </authorList>
    </citation>
    <scope>NUCLEOTIDE SEQUENCE</scope>
    <source>
        <strain evidence="2">KCTC 32501</strain>
    </source>
</reference>
<dbReference type="Gene3D" id="3.30.70.100">
    <property type="match status" value="1"/>
</dbReference>
<dbReference type="PROSITE" id="PS51725">
    <property type="entry name" value="ABM"/>
    <property type="match status" value="1"/>
</dbReference>
<dbReference type="EMBL" id="BMZG01000004">
    <property type="protein sequence ID" value="GHA71141.1"/>
    <property type="molecule type" value="Genomic_DNA"/>
</dbReference>
<dbReference type="PANTHER" id="PTHR33336">
    <property type="entry name" value="QUINOL MONOOXYGENASE YGIN-RELATED"/>
    <property type="match status" value="1"/>
</dbReference>
<dbReference type="AlphaFoldDB" id="A0A8J3CMB4"/>
<gene>
    <name evidence="2" type="ORF">GCM10009007_10020</name>
</gene>
<dbReference type="SUPFAM" id="SSF54909">
    <property type="entry name" value="Dimeric alpha+beta barrel"/>
    <property type="match status" value="1"/>
</dbReference>
<evidence type="ECO:0000313" key="2">
    <source>
        <dbReference type="EMBL" id="GHA71141.1"/>
    </source>
</evidence>
<protein>
    <recommendedName>
        <fullName evidence="1">ABM domain-containing protein</fullName>
    </recommendedName>
</protein>
<keyword evidence="3" id="KW-1185">Reference proteome</keyword>
<organism evidence="2 3">
    <name type="scientific">Formosimonas limnophila</name>
    <dbReference type="NCBI Taxonomy" id="1384487"/>
    <lineage>
        <taxon>Bacteria</taxon>
        <taxon>Pseudomonadati</taxon>
        <taxon>Pseudomonadota</taxon>
        <taxon>Betaproteobacteria</taxon>
        <taxon>Burkholderiales</taxon>
        <taxon>Burkholderiaceae</taxon>
        <taxon>Formosimonas</taxon>
    </lineage>
</organism>
<dbReference type="InterPro" id="IPR007138">
    <property type="entry name" value="ABM_dom"/>
</dbReference>
<sequence>MSQSLKVIAQLQIQAEHVSAALPMLQTLVQQVRQELGCVSYELLQNTQDSGQFTIVEEWANESALAQHTDGLKASTVFQ</sequence>
<dbReference type="GO" id="GO:0005829">
    <property type="term" value="C:cytosol"/>
    <property type="evidence" value="ECO:0007669"/>
    <property type="project" value="TreeGrafter"/>
</dbReference>
<proteinExistence type="predicted"/>
<dbReference type="GO" id="GO:0016491">
    <property type="term" value="F:oxidoreductase activity"/>
    <property type="evidence" value="ECO:0007669"/>
    <property type="project" value="TreeGrafter"/>
</dbReference>
<dbReference type="RefSeq" id="WP_189492512.1">
    <property type="nucleotide sequence ID" value="NZ_BMZG01000004.1"/>
</dbReference>
<comment type="caution">
    <text evidence="2">The sequence shown here is derived from an EMBL/GenBank/DDBJ whole genome shotgun (WGS) entry which is preliminary data.</text>
</comment>